<dbReference type="PRINTS" id="PR00367">
    <property type="entry name" value="ETHRSPELEMNT"/>
</dbReference>
<feature type="region of interest" description="Disordered" evidence="6">
    <location>
        <begin position="1"/>
        <end position="22"/>
    </location>
</feature>
<keyword evidence="5" id="KW-0539">Nucleus</keyword>
<dbReference type="CDD" id="cd00018">
    <property type="entry name" value="AP2"/>
    <property type="match status" value="1"/>
</dbReference>
<evidence type="ECO:0000313" key="9">
    <source>
        <dbReference type="Proteomes" id="UP001497516"/>
    </source>
</evidence>
<dbReference type="SMART" id="SM00380">
    <property type="entry name" value="AP2"/>
    <property type="match status" value="1"/>
</dbReference>
<dbReference type="EMBL" id="OZ034817">
    <property type="protein sequence ID" value="CAL1383126.1"/>
    <property type="molecule type" value="Genomic_DNA"/>
</dbReference>
<keyword evidence="2" id="KW-0805">Transcription regulation</keyword>
<dbReference type="SUPFAM" id="SSF54171">
    <property type="entry name" value="DNA-binding domain"/>
    <property type="match status" value="1"/>
</dbReference>
<evidence type="ECO:0000256" key="6">
    <source>
        <dbReference type="SAM" id="MobiDB-lite"/>
    </source>
</evidence>
<organism evidence="8 9">
    <name type="scientific">Linum trigynum</name>
    <dbReference type="NCBI Taxonomy" id="586398"/>
    <lineage>
        <taxon>Eukaryota</taxon>
        <taxon>Viridiplantae</taxon>
        <taxon>Streptophyta</taxon>
        <taxon>Embryophyta</taxon>
        <taxon>Tracheophyta</taxon>
        <taxon>Spermatophyta</taxon>
        <taxon>Magnoliopsida</taxon>
        <taxon>eudicotyledons</taxon>
        <taxon>Gunneridae</taxon>
        <taxon>Pentapetalae</taxon>
        <taxon>rosids</taxon>
        <taxon>fabids</taxon>
        <taxon>Malpighiales</taxon>
        <taxon>Linaceae</taxon>
        <taxon>Linum</taxon>
    </lineage>
</organism>
<accession>A0AAV2EB49</accession>
<evidence type="ECO:0000256" key="5">
    <source>
        <dbReference type="ARBA" id="ARBA00023242"/>
    </source>
</evidence>
<feature type="compositionally biased region" description="Low complexity" evidence="6">
    <location>
        <begin position="1"/>
        <end position="21"/>
    </location>
</feature>
<dbReference type="InterPro" id="IPR050913">
    <property type="entry name" value="AP2/ERF_ERF"/>
</dbReference>
<dbReference type="InterPro" id="IPR001471">
    <property type="entry name" value="AP2/ERF_dom"/>
</dbReference>
<comment type="subcellular location">
    <subcellularLocation>
        <location evidence="1">Nucleus</location>
    </subcellularLocation>
</comment>
<gene>
    <name evidence="8" type="ORF">LTRI10_LOCUS24415</name>
</gene>
<name>A0AAV2EB49_9ROSI</name>
<evidence type="ECO:0000256" key="3">
    <source>
        <dbReference type="ARBA" id="ARBA00023125"/>
    </source>
</evidence>
<keyword evidence="3" id="KW-0238">DNA-binding</keyword>
<dbReference type="PIRSF" id="PIRSF038123">
    <property type="entry name" value="PTI6"/>
    <property type="match status" value="1"/>
</dbReference>
<dbReference type="InterPro" id="IPR016177">
    <property type="entry name" value="DNA-bd_dom_sf"/>
</dbReference>
<evidence type="ECO:0000313" key="8">
    <source>
        <dbReference type="EMBL" id="CAL1383126.1"/>
    </source>
</evidence>
<dbReference type="Gene3D" id="3.30.730.10">
    <property type="entry name" value="AP2/ERF domain"/>
    <property type="match status" value="1"/>
</dbReference>
<dbReference type="PROSITE" id="PS51032">
    <property type="entry name" value="AP2_ERF"/>
    <property type="match status" value="1"/>
</dbReference>
<dbReference type="PANTHER" id="PTHR31194">
    <property type="entry name" value="SHN SHINE , DNA BINDING / TRANSCRIPTION FACTOR"/>
    <property type="match status" value="1"/>
</dbReference>
<dbReference type="GO" id="GO:0005634">
    <property type="term" value="C:nucleus"/>
    <property type="evidence" value="ECO:0007669"/>
    <property type="project" value="UniProtKB-SubCell"/>
</dbReference>
<keyword evidence="4" id="KW-0804">Transcription</keyword>
<feature type="domain" description="AP2/ERF" evidence="7">
    <location>
        <begin position="138"/>
        <end position="195"/>
    </location>
</feature>
<protein>
    <recommendedName>
        <fullName evidence="7">AP2/ERF domain-containing protein</fullName>
    </recommendedName>
</protein>
<dbReference type="InterPro" id="IPR036955">
    <property type="entry name" value="AP2/ERF_dom_sf"/>
</dbReference>
<proteinExistence type="predicted"/>
<sequence length="240" mass="26547">MTVSLCPSSQPSSHPSSLLQHMNPTLAPVDIKYTEHRTVTRKIAQHPEVPIAKKIVRISVTDGDATDSSGDENEERGGGRVKERARRRQQQHQRVKKHIQEIRIQDSEAILDHNQLQGKENLGVQERISGSPVLIRAKYRGVRRRPWGRWAAEIRDPTRRRRIWLGTFDTAEEAAKVYDAAAIRIRGAHAFTNLVKPPADGKGLETPPPGSTVSGSDSGNESVSCVMNSSLVEEGEMGGL</sequence>
<dbReference type="FunFam" id="3.30.730.10:FF:000001">
    <property type="entry name" value="Ethylene-responsive transcription factor 2"/>
    <property type="match status" value="1"/>
</dbReference>
<dbReference type="Proteomes" id="UP001497516">
    <property type="component" value="Chromosome 4"/>
</dbReference>
<feature type="region of interest" description="Disordered" evidence="6">
    <location>
        <begin position="198"/>
        <end position="223"/>
    </location>
</feature>
<feature type="region of interest" description="Disordered" evidence="6">
    <location>
        <begin position="60"/>
        <end position="96"/>
    </location>
</feature>
<reference evidence="8 9" key="1">
    <citation type="submission" date="2024-04" db="EMBL/GenBank/DDBJ databases">
        <authorList>
            <person name="Fracassetti M."/>
        </authorList>
    </citation>
    <scope>NUCLEOTIDE SEQUENCE [LARGE SCALE GENOMIC DNA]</scope>
</reference>
<evidence type="ECO:0000256" key="1">
    <source>
        <dbReference type="ARBA" id="ARBA00004123"/>
    </source>
</evidence>
<feature type="compositionally biased region" description="Basic residues" evidence="6">
    <location>
        <begin position="83"/>
        <end position="96"/>
    </location>
</feature>
<dbReference type="GO" id="GO:0003677">
    <property type="term" value="F:DNA binding"/>
    <property type="evidence" value="ECO:0007669"/>
    <property type="project" value="UniProtKB-KW"/>
</dbReference>
<dbReference type="AlphaFoldDB" id="A0AAV2EB49"/>
<evidence type="ECO:0000256" key="2">
    <source>
        <dbReference type="ARBA" id="ARBA00023015"/>
    </source>
</evidence>
<evidence type="ECO:0000259" key="7">
    <source>
        <dbReference type="PROSITE" id="PS51032"/>
    </source>
</evidence>
<keyword evidence="9" id="KW-1185">Reference proteome</keyword>
<dbReference type="GO" id="GO:0003700">
    <property type="term" value="F:DNA-binding transcription factor activity"/>
    <property type="evidence" value="ECO:0007669"/>
    <property type="project" value="InterPro"/>
</dbReference>
<dbReference type="Pfam" id="PF00847">
    <property type="entry name" value="AP2"/>
    <property type="match status" value="1"/>
</dbReference>
<dbReference type="PANTHER" id="PTHR31194:SF140">
    <property type="entry name" value="ETHYLENE-RESPONSIVE TRANSCRIPTION FACTOR CRF2"/>
    <property type="match status" value="1"/>
</dbReference>
<feature type="compositionally biased region" description="Polar residues" evidence="6">
    <location>
        <begin position="211"/>
        <end position="223"/>
    </location>
</feature>
<evidence type="ECO:0000256" key="4">
    <source>
        <dbReference type="ARBA" id="ARBA00023163"/>
    </source>
</evidence>